<name>A0A0M3AJG3_9SPHN</name>
<organism evidence="2 3">
    <name type="scientific">Sphingobium chungbukense</name>
    <dbReference type="NCBI Taxonomy" id="56193"/>
    <lineage>
        <taxon>Bacteria</taxon>
        <taxon>Pseudomonadati</taxon>
        <taxon>Pseudomonadota</taxon>
        <taxon>Alphaproteobacteria</taxon>
        <taxon>Sphingomonadales</taxon>
        <taxon>Sphingomonadaceae</taxon>
        <taxon>Sphingobium</taxon>
    </lineage>
</organism>
<dbReference type="PROSITE" id="PS51186">
    <property type="entry name" value="GNAT"/>
    <property type="match status" value="1"/>
</dbReference>
<dbReference type="Proteomes" id="UP000033874">
    <property type="component" value="Unassembled WGS sequence"/>
</dbReference>
<reference evidence="2 3" key="1">
    <citation type="submission" date="2015-04" db="EMBL/GenBank/DDBJ databases">
        <title>Genome sequence of aromatic hydrocarbons-degrading Sphingobium chungbukense DJ77.</title>
        <authorList>
            <person name="Kim Y.-C."/>
            <person name="Chae J.-C."/>
        </authorList>
    </citation>
    <scope>NUCLEOTIDE SEQUENCE [LARGE SCALE GENOMIC DNA]</scope>
    <source>
        <strain evidence="2 3">DJ77</strain>
    </source>
</reference>
<dbReference type="PATRIC" id="fig|56193.3.peg.4697"/>
<evidence type="ECO:0000313" key="3">
    <source>
        <dbReference type="Proteomes" id="UP000033874"/>
    </source>
</evidence>
<keyword evidence="3" id="KW-1185">Reference proteome</keyword>
<dbReference type="EMBL" id="LBIC01000012">
    <property type="protein sequence ID" value="KKW90197.1"/>
    <property type="molecule type" value="Genomic_DNA"/>
</dbReference>
<dbReference type="Pfam" id="PF00583">
    <property type="entry name" value="Acetyltransf_1"/>
    <property type="match status" value="1"/>
</dbReference>
<dbReference type="GO" id="GO:0016747">
    <property type="term" value="F:acyltransferase activity, transferring groups other than amino-acyl groups"/>
    <property type="evidence" value="ECO:0007669"/>
    <property type="project" value="InterPro"/>
</dbReference>
<gene>
    <name evidence="2" type="ORF">YP76_22340</name>
</gene>
<proteinExistence type="predicted"/>
<dbReference type="AlphaFoldDB" id="A0A0M3AJG3"/>
<feature type="domain" description="N-acetyltransferase" evidence="1">
    <location>
        <begin position="21"/>
        <end position="167"/>
    </location>
</feature>
<protein>
    <recommendedName>
        <fullName evidence="1">N-acetyltransferase domain-containing protein</fullName>
    </recommendedName>
</protein>
<dbReference type="InterPro" id="IPR016181">
    <property type="entry name" value="Acyl_CoA_acyltransferase"/>
</dbReference>
<sequence>MLGTTEEKGRGDTPASDRDVINVRVARTFDDVLKGFSVRAATYMSEQLCPFDEEFDGNDFCAAHFLGEINGEPAGCIRVRFFADFVKIERLAVRQEFRTSKLAFALVRAALNYSRRKGYRRAYGHSRTDLTRFWGLFGFRAIAGRPAFVFSDVEYVELHAELSQAADVVEIGSDPYVLIRPEGDWDQPGPLDKSVARLARERS</sequence>
<dbReference type="InterPro" id="IPR000182">
    <property type="entry name" value="GNAT_dom"/>
</dbReference>
<dbReference type="Gene3D" id="3.40.630.30">
    <property type="match status" value="1"/>
</dbReference>
<dbReference type="CDD" id="cd04301">
    <property type="entry name" value="NAT_SF"/>
    <property type="match status" value="1"/>
</dbReference>
<accession>A0A0M3AJG3</accession>
<comment type="caution">
    <text evidence="2">The sequence shown here is derived from an EMBL/GenBank/DDBJ whole genome shotgun (WGS) entry which is preliminary data.</text>
</comment>
<evidence type="ECO:0000259" key="1">
    <source>
        <dbReference type="PROSITE" id="PS51186"/>
    </source>
</evidence>
<dbReference type="STRING" id="56193.YP76_22340"/>
<dbReference type="SUPFAM" id="SSF55729">
    <property type="entry name" value="Acyl-CoA N-acyltransferases (Nat)"/>
    <property type="match status" value="1"/>
</dbReference>
<evidence type="ECO:0000313" key="2">
    <source>
        <dbReference type="EMBL" id="KKW90197.1"/>
    </source>
</evidence>